<dbReference type="PANTHER" id="PTHR28525:SF1">
    <property type="entry name" value="REACTIVE OXYGEN SPECIES MODULATOR 1"/>
    <property type="match status" value="1"/>
</dbReference>
<dbReference type="Pfam" id="PF10247">
    <property type="entry name" value="Romo1"/>
    <property type="match status" value="1"/>
</dbReference>
<keyword evidence="9" id="KW-1185">Reference proteome</keyword>
<keyword evidence="4 7" id="KW-1133">Transmembrane helix</keyword>
<evidence type="ECO:0000256" key="6">
    <source>
        <dbReference type="SAM" id="MobiDB-lite"/>
    </source>
</evidence>
<feature type="transmembrane region" description="Helical" evidence="7">
    <location>
        <begin position="27"/>
        <end position="51"/>
    </location>
</feature>
<evidence type="ECO:0000256" key="7">
    <source>
        <dbReference type="SAM" id="Phobius"/>
    </source>
</evidence>
<evidence type="ECO:0000256" key="4">
    <source>
        <dbReference type="ARBA" id="ARBA00022989"/>
    </source>
</evidence>
<protein>
    <submittedName>
        <fullName evidence="8">Subunit of TIM23 translocase complex</fullName>
    </submittedName>
</protein>
<evidence type="ECO:0000313" key="9">
    <source>
        <dbReference type="Proteomes" id="UP000664534"/>
    </source>
</evidence>
<comment type="similarity">
    <text evidence="2">Belongs to the MGR2 family.</text>
</comment>
<dbReference type="GO" id="GO:0005744">
    <property type="term" value="C:TIM23 mitochondrial import inner membrane translocase complex"/>
    <property type="evidence" value="ECO:0007669"/>
    <property type="project" value="TreeGrafter"/>
</dbReference>
<organism evidence="8 9">
    <name type="scientific">Imshaugia aleurites</name>
    <dbReference type="NCBI Taxonomy" id="172621"/>
    <lineage>
        <taxon>Eukaryota</taxon>
        <taxon>Fungi</taxon>
        <taxon>Dikarya</taxon>
        <taxon>Ascomycota</taxon>
        <taxon>Pezizomycotina</taxon>
        <taxon>Lecanoromycetes</taxon>
        <taxon>OSLEUM clade</taxon>
        <taxon>Lecanoromycetidae</taxon>
        <taxon>Lecanorales</taxon>
        <taxon>Lecanorineae</taxon>
        <taxon>Parmeliaceae</taxon>
        <taxon>Imshaugia</taxon>
    </lineage>
</organism>
<evidence type="ECO:0000256" key="5">
    <source>
        <dbReference type="ARBA" id="ARBA00023136"/>
    </source>
</evidence>
<evidence type="ECO:0000256" key="1">
    <source>
        <dbReference type="ARBA" id="ARBA00004370"/>
    </source>
</evidence>
<sequence length="151" mass="16226">MPPMPSSATGGGRMQGPSTFDKWKRGAMLGGSVGLIMGFIFGGFNIMRYGAGPSGPMRTLGQYMLGSGATFGFFMSIGTVIRTEGNSPSATEAFARARRQSTILSRNEYDGTICELQLVRRTLDATSGDMIQKRREEGGGVADKQVRTRLK</sequence>
<reference evidence="8" key="1">
    <citation type="submission" date="2021-03" db="EMBL/GenBank/DDBJ databases">
        <authorList>
            <person name="Tagirdzhanova G."/>
        </authorList>
    </citation>
    <scope>NUCLEOTIDE SEQUENCE</scope>
</reference>
<dbReference type="GO" id="GO:0030150">
    <property type="term" value="P:protein import into mitochondrial matrix"/>
    <property type="evidence" value="ECO:0007669"/>
    <property type="project" value="TreeGrafter"/>
</dbReference>
<proteinExistence type="inferred from homology"/>
<accession>A0A8H3G296</accession>
<comment type="subcellular location">
    <subcellularLocation>
        <location evidence="1">Membrane</location>
    </subcellularLocation>
</comment>
<dbReference type="PANTHER" id="PTHR28525">
    <property type="entry name" value="REACTIVE OXYGEN SPECIES MODULATOR 1"/>
    <property type="match status" value="1"/>
</dbReference>
<dbReference type="AlphaFoldDB" id="A0A8H3G296"/>
<dbReference type="OrthoDB" id="5409308at2759"/>
<feature type="region of interest" description="Disordered" evidence="6">
    <location>
        <begin position="130"/>
        <end position="151"/>
    </location>
</feature>
<dbReference type="Proteomes" id="UP000664534">
    <property type="component" value="Unassembled WGS sequence"/>
</dbReference>
<dbReference type="EMBL" id="CAJPDT010000069">
    <property type="protein sequence ID" value="CAF9933242.1"/>
    <property type="molecule type" value="Genomic_DNA"/>
</dbReference>
<dbReference type="GO" id="GO:0045039">
    <property type="term" value="P:protein insertion into mitochondrial inner membrane"/>
    <property type="evidence" value="ECO:0007669"/>
    <property type="project" value="TreeGrafter"/>
</dbReference>
<comment type="caution">
    <text evidence="8">The sequence shown here is derived from an EMBL/GenBank/DDBJ whole genome shotgun (WGS) entry which is preliminary data.</text>
</comment>
<evidence type="ECO:0000256" key="3">
    <source>
        <dbReference type="ARBA" id="ARBA00022692"/>
    </source>
</evidence>
<keyword evidence="5 7" id="KW-0472">Membrane</keyword>
<dbReference type="InterPro" id="IPR018450">
    <property type="entry name" value="Romo1/Mgr2"/>
</dbReference>
<feature type="transmembrane region" description="Helical" evidence="7">
    <location>
        <begin position="63"/>
        <end position="81"/>
    </location>
</feature>
<evidence type="ECO:0000313" key="8">
    <source>
        <dbReference type="EMBL" id="CAF9933242.1"/>
    </source>
</evidence>
<keyword evidence="3 7" id="KW-0812">Transmembrane</keyword>
<evidence type="ECO:0000256" key="2">
    <source>
        <dbReference type="ARBA" id="ARBA00007839"/>
    </source>
</evidence>
<dbReference type="SMART" id="SM01378">
    <property type="entry name" value="Romo1"/>
    <property type="match status" value="1"/>
</dbReference>
<name>A0A8H3G296_9LECA</name>
<gene>
    <name evidence="8" type="primary">MGR2</name>
    <name evidence="8" type="ORF">IMSHALPRED_009111</name>
</gene>